<keyword evidence="2" id="KW-1133">Transmembrane helix</keyword>
<evidence type="ECO:0000313" key="4">
    <source>
        <dbReference type="Proteomes" id="UP000695562"/>
    </source>
</evidence>
<keyword evidence="4" id="KW-1185">Reference proteome</keyword>
<evidence type="ECO:0008006" key="5">
    <source>
        <dbReference type="Google" id="ProtNLM"/>
    </source>
</evidence>
<protein>
    <recommendedName>
        <fullName evidence="5">VASt domain-containing protein</fullName>
    </recommendedName>
</protein>
<reference evidence="3" key="1">
    <citation type="submission" date="2020-01" db="EMBL/GenBank/DDBJ databases">
        <title>Development of genomics and gene disruption for Polysphondylium violaceum indicates a role for the polyketide synthase stlB in stalk morphogenesis.</title>
        <authorList>
            <person name="Narita B."/>
            <person name="Kawabe Y."/>
            <person name="Kin K."/>
            <person name="Saito T."/>
            <person name="Gibbs R."/>
            <person name="Kuspa A."/>
            <person name="Muzny D."/>
            <person name="Queller D."/>
            <person name="Richards S."/>
            <person name="Strassman J."/>
            <person name="Sucgang R."/>
            <person name="Worley K."/>
            <person name="Schaap P."/>
        </authorList>
    </citation>
    <scope>NUCLEOTIDE SEQUENCE</scope>
    <source>
        <strain evidence="3">QSvi11</strain>
    </source>
</reference>
<gene>
    <name evidence="3" type="ORF">CYY_002195</name>
</gene>
<feature type="compositionally biased region" description="Low complexity" evidence="1">
    <location>
        <begin position="224"/>
        <end position="254"/>
    </location>
</feature>
<dbReference type="AlphaFoldDB" id="A0A8J4V757"/>
<proteinExistence type="predicted"/>
<feature type="transmembrane region" description="Helical" evidence="2">
    <location>
        <begin position="459"/>
        <end position="481"/>
    </location>
</feature>
<feature type="region of interest" description="Disordered" evidence="1">
    <location>
        <begin position="203"/>
        <end position="254"/>
    </location>
</feature>
<sequence>MKEEKIQRILNCRYNDFIEIYMNQESQNDYHLKRGDINIQFTEWVKSGGGAGAKEEDVKERTIVFQAPINAPQSALKIIGKSATTITERQVLAVNHHTQTIHIKTYYRPDIMGQYFNVETEWFLKPINNTTNSIPQISLDLFIRVTFNMAFVGNVFEMFIIKAAAESALQYADIVDEYLIESIKMQQQQLLKQKLNQQKEKELIQQQQQQQHKEKEKEKEHYQPKQPIKRVQQQQQTVKPKPQINSNSNNNNNKVIKNEVTNINNSNNTSNSNYYEPYANWSVDCNIDNIKKDLNKDLDSLKDISQNASHSLLKVEISLSEMQSQKSSSSLNTSNNDINSNSNNHYKQIIGTPNSSCSNNSSFSEKQKKQQYYGYHHDDNDYDDQQQQQEPEQQQDDDLDDDYLQKEEFLRNYLNQVELNNRVLREKRLLAEEDIQDKFKSILCLFDDHTEQQENSRAWVPPFIPISLILVSVTVIFSIFSRFDIKASRKK</sequence>
<dbReference type="Proteomes" id="UP000695562">
    <property type="component" value="Unassembled WGS sequence"/>
</dbReference>
<dbReference type="EMBL" id="AJWJ01000058">
    <property type="protein sequence ID" value="KAF2076517.1"/>
    <property type="molecule type" value="Genomic_DNA"/>
</dbReference>
<comment type="caution">
    <text evidence="3">The sequence shown here is derived from an EMBL/GenBank/DDBJ whole genome shotgun (WGS) entry which is preliminary data.</text>
</comment>
<organism evidence="3 4">
    <name type="scientific">Polysphondylium violaceum</name>
    <dbReference type="NCBI Taxonomy" id="133409"/>
    <lineage>
        <taxon>Eukaryota</taxon>
        <taxon>Amoebozoa</taxon>
        <taxon>Evosea</taxon>
        <taxon>Eumycetozoa</taxon>
        <taxon>Dictyostelia</taxon>
        <taxon>Dictyosteliales</taxon>
        <taxon>Dictyosteliaceae</taxon>
        <taxon>Polysphondylium</taxon>
    </lineage>
</organism>
<evidence type="ECO:0000256" key="2">
    <source>
        <dbReference type="SAM" id="Phobius"/>
    </source>
</evidence>
<evidence type="ECO:0000313" key="3">
    <source>
        <dbReference type="EMBL" id="KAF2076517.1"/>
    </source>
</evidence>
<evidence type="ECO:0000256" key="1">
    <source>
        <dbReference type="SAM" id="MobiDB-lite"/>
    </source>
</evidence>
<keyword evidence="2" id="KW-0472">Membrane</keyword>
<feature type="compositionally biased region" description="Basic and acidic residues" evidence="1">
    <location>
        <begin position="211"/>
        <end position="223"/>
    </location>
</feature>
<keyword evidence="2" id="KW-0812">Transmembrane</keyword>
<accession>A0A8J4V757</accession>
<feature type="region of interest" description="Disordered" evidence="1">
    <location>
        <begin position="324"/>
        <end position="398"/>
    </location>
</feature>
<feature type="compositionally biased region" description="Low complexity" evidence="1">
    <location>
        <begin position="354"/>
        <end position="374"/>
    </location>
</feature>
<name>A0A8J4V757_9MYCE</name>
<feature type="compositionally biased region" description="Low complexity" evidence="1">
    <location>
        <begin position="324"/>
        <end position="344"/>
    </location>
</feature>
<dbReference type="OrthoDB" id="20924at2759"/>